<proteinExistence type="predicted"/>
<feature type="transmembrane region" description="Helical" evidence="1">
    <location>
        <begin position="67"/>
        <end position="90"/>
    </location>
</feature>
<evidence type="ECO:0000256" key="1">
    <source>
        <dbReference type="SAM" id="Phobius"/>
    </source>
</evidence>
<feature type="transmembrane region" description="Helical" evidence="1">
    <location>
        <begin position="102"/>
        <end position="121"/>
    </location>
</feature>
<feature type="transmembrane region" description="Helical" evidence="1">
    <location>
        <begin position="220"/>
        <end position="238"/>
    </location>
</feature>
<keyword evidence="1" id="KW-0812">Transmembrane</keyword>
<gene>
    <name evidence="2" type="ORF">ACFQDH_21455</name>
</gene>
<dbReference type="Proteomes" id="UP001596298">
    <property type="component" value="Unassembled WGS sequence"/>
</dbReference>
<dbReference type="RefSeq" id="WP_382404399.1">
    <property type="nucleotide sequence ID" value="NZ_JBHSWH010000001.1"/>
</dbReference>
<sequence>MTAVHAARPALAGKVSNRTTADRVRRRLAVGAVLATFPYSALKVAWLCRSRIGLSDAKFGTSATMHLLNTATLGLDLVALALALVFFTGARAPRWFLLPTMWVGYGLLGQIVMIIGPSVIVQATTGPPTDASSAATPIAGWVYAAVYTGFSGLGLCLLPAFAIYAWQRWGADRGWGERLAGVRRDRLPKLPALATATLVLALVVRSAFADSALEAMGPAIDAVIGLMALAGLWSGVAGRPRRLRRAVPMAVVWTASGAWTAWGVYHLVLQTVPNDLVTGQVAGIDIALSAAKALTGASLLFAIRRIS</sequence>
<evidence type="ECO:0008006" key="4">
    <source>
        <dbReference type="Google" id="ProtNLM"/>
    </source>
</evidence>
<evidence type="ECO:0000313" key="3">
    <source>
        <dbReference type="Proteomes" id="UP001596298"/>
    </source>
</evidence>
<accession>A0ABW2ALN8</accession>
<feature type="transmembrane region" description="Helical" evidence="1">
    <location>
        <begin position="250"/>
        <end position="269"/>
    </location>
</feature>
<keyword evidence="1" id="KW-1133">Transmembrane helix</keyword>
<keyword evidence="3" id="KW-1185">Reference proteome</keyword>
<evidence type="ECO:0000313" key="2">
    <source>
        <dbReference type="EMBL" id="MFC6707733.1"/>
    </source>
</evidence>
<dbReference type="EMBL" id="JBHSWH010000001">
    <property type="protein sequence ID" value="MFC6707733.1"/>
    <property type="molecule type" value="Genomic_DNA"/>
</dbReference>
<feature type="transmembrane region" description="Helical" evidence="1">
    <location>
        <begin position="28"/>
        <end position="47"/>
    </location>
</feature>
<feature type="transmembrane region" description="Helical" evidence="1">
    <location>
        <begin position="281"/>
        <end position="303"/>
    </location>
</feature>
<organism evidence="2 3">
    <name type="scientific">Flexivirga alba</name>
    <dbReference type="NCBI Taxonomy" id="702742"/>
    <lineage>
        <taxon>Bacteria</taxon>
        <taxon>Bacillati</taxon>
        <taxon>Actinomycetota</taxon>
        <taxon>Actinomycetes</taxon>
        <taxon>Micrococcales</taxon>
        <taxon>Dermacoccaceae</taxon>
        <taxon>Flexivirga</taxon>
    </lineage>
</organism>
<keyword evidence="1" id="KW-0472">Membrane</keyword>
<feature type="transmembrane region" description="Helical" evidence="1">
    <location>
        <begin position="141"/>
        <end position="166"/>
    </location>
</feature>
<name>A0ABW2ALN8_9MICO</name>
<feature type="transmembrane region" description="Helical" evidence="1">
    <location>
        <begin position="187"/>
        <end position="208"/>
    </location>
</feature>
<protein>
    <recommendedName>
        <fullName evidence="4">DUF998 domain-containing protein</fullName>
    </recommendedName>
</protein>
<reference evidence="3" key="1">
    <citation type="journal article" date="2019" name="Int. J. Syst. Evol. Microbiol.">
        <title>The Global Catalogue of Microorganisms (GCM) 10K type strain sequencing project: providing services to taxonomists for standard genome sequencing and annotation.</title>
        <authorList>
            <consortium name="The Broad Institute Genomics Platform"/>
            <consortium name="The Broad Institute Genome Sequencing Center for Infectious Disease"/>
            <person name="Wu L."/>
            <person name="Ma J."/>
        </authorList>
    </citation>
    <scope>NUCLEOTIDE SEQUENCE [LARGE SCALE GENOMIC DNA]</scope>
    <source>
        <strain evidence="3">CCUG 58127</strain>
    </source>
</reference>
<comment type="caution">
    <text evidence="2">The sequence shown here is derived from an EMBL/GenBank/DDBJ whole genome shotgun (WGS) entry which is preliminary data.</text>
</comment>